<reference evidence="3" key="2">
    <citation type="submission" date="2024-08" db="UniProtKB">
        <authorList>
            <consortium name="EnsemblMetazoa"/>
        </authorList>
    </citation>
    <scope>IDENTIFICATION</scope>
</reference>
<gene>
    <name evidence="3" type="primary">109537610</name>
    <name evidence="2" type="ORF">YQE_06303</name>
</gene>
<organism evidence="2">
    <name type="scientific">Dendroctonus ponderosae</name>
    <name type="common">Mountain pine beetle</name>
    <dbReference type="NCBI Taxonomy" id="77166"/>
    <lineage>
        <taxon>Eukaryota</taxon>
        <taxon>Metazoa</taxon>
        <taxon>Ecdysozoa</taxon>
        <taxon>Arthropoda</taxon>
        <taxon>Hexapoda</taxon>
        <taxon>Insecta</taxon>
        <taxon>Pterygota</taxon>
        <taxon>Neoptera</taxon>
        <taxon>Endopterygota</taxon>
        <taxon>Coleoptera</taxon>
        <taxon>Polyphaga</taxon>
        <taxon>Cucujiformia</taxon>
        <taxon>Curculionidae</taxon>
        <taxon>Scolytinae</taxon>
        <taxon>Dendroctonus</taxon>
    </lineage>
</organism>
<feature type="signal peptide" evidence="1">
    <location>
        <begin position="1"/>
        <end position="17"/>
    </location>
</feature>
<accession>N6TA73</accession>
<evidence type="ECO:0000313" key="4">
    <source>
        <dbReference type="Proteomes" id="UP000019118"/>
    </source>
</evidence>
<evidence type="ECO:0008006" key="5">
    <source>
        <dbReference type="Google" id="ProtNLM"/>
    </source>
</evidence>
<dbReference type="HOGENOM" id="CLU_127270_0_0_1"/>
<reference evidence="2 4" key="1">
    <citation type="journal article" date="2013" name="Genome Biol.">
        <title>Draft genome of the mountain pine beetle, Dendroctonus ponderosae Hopkins, a major forest pest.</title>
        <authorList>
            <person name="Keeling C.I."/>
            <person name="Yuen M.M."/>
            <person name="Liao N.Y."/>
            <person name="Docking T.R."/>
            <person name="Chan S.K."/>
            <person name="Taylor G.A."/>
            <person name="Palmquist D.L."/>
            <person name="Jackman S.D."/>
            <person name="Nguyen A."/>
            <person name="Li M."/>
            <person name="Henderson H."/>
            <person name="Janes J.K."/>
            <person name="Zhao Y."/>
            <person name="Pandoh P."/>
            <person name="Moore R."/>
            <person name="Sperling F.A."/>
            <person name="Huber D.P."/>
            <person name="Birol I."/>
            <person name="Jones S.J."/>
            <person name="Bohlmann J."/>
        </authorList>
    </citation>
    <scope>NUCLEOTIDE SEQUENCE</scope>
</reference>
<dbReference type="OrthoDB" id="7412264at2759"/>
<evidence type="ECO:0000313" key="2">
    <source>
        <dbReference type="EMBL" id="ENN77164.1"/>
    </source>
</evidence>
<dbReference type="OMA" id="RDCHKER"/>
<dbReference type="KEGG" id="dpa:109537610"/>
<dbReference type="Proteomes" id="UP000019118">
    <property type="component" value="Unassembled WGS sequence"/>
</dbReference>
<feature type="non-terminal residue" evidence="2">
    <location>
        <position position="1"/>
    </location>
</feature>
<proteinExistence type="predicted"/>
<dbReference type="AlphaFoldDB" id="N6TA73"/>
<dbReference type="EnsemblMetazoa" id="XM_019904417.1">
    <property type="protein sequence ID" value="XP_019759976.1"/>
    <property type="gene ID" value="LOC109537610"/>
</dbReference>
<protein>
    <recommendedName>
        <fullName evidence="5">Follicle cell protein 3C-1</fullName>
    </recommendedName>
</protein>
<dbReference type="EMBL" id="KB740949">
    <property type="protein sequence ID" value="ENN77164.1"/>
    <property type="molecule type" value="Genomic_DNA"/>
</dbReference>
<feature type="chain" id="PRO_5010971746" description="Follicle cell protein 3C-1" evidence="1">
    <location>
        <begin position="18"/>
        <end position="165"/>
    </location>
</feature>
<sequence length="165" mass="18377">MHRAVFLMICAIPCVLSSTTISSDLNIPATEAVLHSKSESVESDEIAPEDTPCTCGVFLSSQFKKGSKDQPKGDSVLTQEIDMPFPNNAIGNKQCTHRCLEMIIKHLPKSSDIICATVDKDSVHREKAFLFVKNRSYKWHPTNFSAGREFCCKDHQPYKCSKGPK</sequence>
<keyword evidence="1" id="KW-0732">Signal</keyword>
<keyword evidence="4" id="KW-1185">Reference proteome</keyword>
<evidence type="ECO:0000256" key="1">
    <source>
        <dbReference type="SAM" id="SignalP"/>
    </source>
</evidence>
<evidence type="ECO:0000313" key="3">
    <source>
        <dbReference type="EnsemblMetazoa" id="XP_019759976.1"/>
    </source>
</evidence>
<name>N6TA73_DENPD</name>